<evidence type="ECO:0000256" key="5">
    <source>
        <dbReference type="ARBA" id="ARBA00023136"/>
    </source>
</evidence>
<keyword evidence="2" id="KW-0812">Transmembrane</keyword>
<gene>
    <name evidence="8" type="ORF">Fot_07328</name>
</gene>
<keyword evidence="6" id="KW-0325">Glycoprotein</keyword>
<dbReference type="SUPFAM" id="SSF52058">
    <property type="entry name" value="L domain-like"/>
    <property type="match status" value="1"/>
</dbReference>
<comment type="caution">
    <text evidence="8">The sequence shown here is derived from an EMBL/GenBank/DDBJ whole genome shotgun (WGS) entry which is preliminary data.</text>
</comment>
<feature type="compositionally biased region" description="Basic and acidic residues" evidence="7">
    <location>
        <begin position="23"/>
        <end position="35"/>
    </location>
</feature>
<keyword evidence="9" id="KW-1185">Reference proteome</keyword>
<organism evidence="8 9">
    <name type="scientific">Forsythia ovata</name>
    <dbReference type="NCBI Taxonomy" id="205694"/>
    <lineage>
        <taxon>Eukaryota</taxon>
        <taxon>Viridiplantae</taxon>
        <taxon>Streptophyta</taxon>
        <taxon>Embryophyta</taxon>
        <taxon>Tracheophyta</taxon>
        <taxon>Spermatophyta</taxon>
        <taxon>Magnoliopsida</taxon>
        <taxon>eudicotyledons</taxon>
        <taxon>Gunneridae</taxon>
        <taxon>Pentapetalae</taxon>
        <taxon>asterids</taxon>
        <taxon>lamiids</taxon>
        <taxon>Lamiales</taxon>
        <taxon>Oleaceae</taxon>
        <taxon>Forsythieae</taxon>
        <taxon>Forsythia</taxon>
    </lineage>
</organism>
<evidence type="ECO:0000256" key="2">
    <source>
        <dbReference type="ARBA" id="ARBA00022692"/>
    </source>
</evidence>
<protein>
    <submittedName>
        <fullName evidence="8">Leucine rich repeat N-terminal domain-containing protein</fullName>
    </submittedName>
</protein>
<accession>A0ABD1WVH5</accession>
<evidence type="ECO:0000313" key="8">
    <source>
        <dbReference type="EMBL" id="KAL2553709.1"/>
    </source>
</evidence>
<name>A0ABD1WVH5_9LAMI</name>
<dbReference type="Pfam" id="PF00560">
    <property type="entry name" value="LRR_1"/>
    <property type="match status" value="2"/>
</dbReference>
<evidence type="ECO:0000256" key="7">
    <source>
        <dbReference type="SAM" id="MobiDB-lite"/>
    </source>
</evidence>
<evidence type="ECO:0000256" key="4">
    <source>
        <dbReference type="ARBA" id="ARBA00022989"/>
    </source>
</evidence>
<evidence type="ECO:0000313" key="9">
    <source>
        <dbReference type="Proteomes" id="UP001604277"/>
    </source>
</evidence>
<dbReference type="AlphaFoldDB" id="A0ABD1WVH5"/>
<evidence type="ECO:0000256" key="3">
    <source>
        <dbReference type="ARBA" id="ARBA00022729"/>
    </source>
</evidence>
<evidence type="ECO:0000256" key="6">
    <source>
        <dbReference type="ARBA" id="ARBA00023180"/>
    </source>
</evidence>
<proteinExistence type="predicted"/>
<dbReference type="InterPro" id="IPR001611">
    <property type="entry name" value="Leu-rich_rpt"/>
</dbReference>
<dbReference type="Proteomes" id="UP001604277">
    <property type="component" value="Unassembled WGS sequence"/>
</dbReference>
<dbReference type="Gene3D" id="3.80.10.10">
    <property type="entry name" value="Ribonuclease Inhibitor"/>
    <property type="match status" value="1"/>
</dbReference>
<dbReference type="InterPro" id="IPR032675">
    <property type="entry name" value="LRR_dom_sf"/>
</dbReference>
<dbReference type="PANTHER" id="PTHR48063">
    <property type="entry name" value="LRR RECEPTOR-LIKE KINASE"/>
    <property type="match status" value="1"/>
</dbReference>
<evidence type="ECO:0000256" key="1">
    <source>
        <dbReference type="ARBA" id="ARBA00004479"/>
    </source>
</evidence>
<keyword evidence="5" id="KW-0472">Membrane</keyword>
<feature type="region of interest" description="Disordered" evidence="7">
    <location>
        <begin position="19"/>
        <end position="45"/>
    </location>
</feature>
<reference evidence="9" key="1">
    <citation type="submission" date="2024-07" db="EMBL/GenBank/DDBJ databases">
        <title>Two chromosome-level genome assemblies of Korean endemic species Abeliophyllum distichum and Forsythia ovata (Oleaceae).</title>
        <authorList>
            <person name="Jang H."/>
        </authorList>
    </citation>
    <scope>NUCLEOTIDE SEQUENCE [LARGE SCALE GENOMIC DNA]</scope>
</reference>
<keyword evidence="3" id="KW-0732">Signal</keyword>
<dbReference type="GO" id="GO:0016020">
    <property type="term" value="C:membrane"/>
    <property type="evidence" value="ECO:0007669"/>
    <property type="project" value="UniProtKB-SubCell"/>
</dbReference>
<dbReference type="InterPro" id="IPR046956">
    <property type="entry name" value="RLP23-like"/>
</dbReference>
<dbReference type="EMBL" id="JBFOLJ010000002">
    <property type="protein sequence ID" value="KAL2553709.1"/>
    <property type="molecule type" value="Genomic_DNA"/>
</dbReference>
<keyword evidence="4" id="KW-1133">Transmembrane helix</keyword>
<sequence length="137" mass="15406">MEHNLSSLSEQWRVPVYGGTQTKEIRRDRDREHGGGDGVGNDLSFNDLTGSIPPELSMLQNLDALYLDQNKLTRNISESFGKFTRKVPDLYLSHNKLTGSVRRKLNVSYNKLCGQISTGGKLQTFDISSWRSIVSCN</sequence>
<comment type="subcellular location">
    <subcellularLocation>
        <location evidence="1">Membrane</location>
        <topology evidence="1">Single-pass type I membrane protein</topology>
    </subcellularLocation>
</comment>